<proteinExistence type="predicted"/>
<evidence type="ECO:0000256" key="12">
    <source>
        <dbReference type="ARBA" id="ARBA00022989"/>
    </source>
</evidence>
<evidence type="ECO:0000256" key="13">
    <source>
        <dbReference type="ARBA" id="ARBA00023004"/>
    </source>
</evidence>
<evidence type="ECO:0000256" key="4">
    <source>
        <dbReference type="ARBA" id="ARBA00005163"/>
    </source>
</evidence>
<evidence type="ECO:0000256" key="8">
    <source>
        <dbReference type="ARBA" id="ARBA00022617"/>
    </source>
</evidence>
<dbReference type="InterPro" id="IPR014312">
    <property type="entry name" value="Succ_DH_anchor"/>
</dbReference>
<keyword evidence="13" id="KW-0408">Iron</keyword>
<dbReference type="Pfam" id="PF01127">
    <property type="entry name" value="Sdh_cyt"/>
    <property type="match status" value="1"/>
</dbReference>
<keyword evidence="9 15" id="KW-0812">Transmembrane</keyword>
<dbReference type="InterPro" id="IPR000701">
    <property type="entry name" value="SuccDH_FuR_B_TM-su"/>
</dbReference>
<dbReference type="EMBL" id="CP157743">
    <property type="protein sequence ID" value="XBS19250.1"/>
    <property type="molecule type" value="Genomic_DNA"/>
</dbReference>
<comment type="pathway">
    <text evidence="4">Carbohydrate metabolism; tricarboxylic acid cycle.</text>
</comment>
<feature type="transmembrane region" description="Helical" evidence="15">
    <location>
        <begin position="65"/>
        <end position="87"/>
    </location>
</feature>
<accession>A0AAU7NQN3</accession>
<evidence type="ECO:0000256" key="14">
    <source>
        <dbReference type="ARBA" id="ARBA00023136"/>
    </source>
</evidence>
<dbReference type="GO" id="GO:0020037">
    <property type="term" value="F:heme binding"/>
    <property type="evidence" value="ECO:0007669"/>
    <property type="project" value="InterPro"/>
</dbReference>
<evidence type="ECO:0000256" key="7">
    <source>
        <dbReference type="ARBA" id="ARBA00022532"/>
    </source>
</evidence>
<feature type="transmembrane region" description="Helical" evidence="15">
    <location>
        <begin position="99"/>
        <end position="120"/>
    </location>
</feature>
<dbReference type="GO" id="GO:0006099">
    <property type="term" value="P:tricarboxylic acid cycle"/>
    <property type="evidence" value="ECO:0007669"/>
    <property type="project" value="UniProtKB-KW"/>
</dbReference>
<gene>
    <name evidence="16" type="primary">sdhD</name>
    <name evidence="16" type="ORF">Q9L42_012825</name>
</gene>
<comment type="subcellular location">
    <subcellularLocation>
        <location evidence="3">Membrane</location>
        <topology evidence="3">Multi-pass membrane protein</topology>
    </subcellularLocation>
</comment>
<sequence>MEYKTPLASAQGLGSAKTGTGHWWLQRVTAVALIPLSVWMLKLLKMISVAPYAETIAWLTEPLNTACIAAWTIAVFYHAALGVQVVIEDYVSTEWLKIVAVWVNKLVCLFLAGMALLAIFRTISAG</sequence>
<comment type="cofactor">
    <cofactor evidence="1">
        <name>heme</name>
        <dbReference type="ChEBI" id="CHEBI:30413"/>
    </cofactor>
</comment>
<keyword evidence="10" id="KW-0479">Metal-binding</keyword>
<dbReference type="SUPFAM" id="SSF81343">
    <property type="entry name" value="Fumarate reductase respiratory complex transmembrane subunits"/>
    <property type="match status" value="1"/>
</dbReference>
<evidence type="ECO:0000256" key="1">
    <source>
        <dbReference type="ARBA" id="ARBA00001971"/>
    </source>
</evidence>
<dbReference type="NCBIfam" id="TIGR02968">
    <property type="entry name" value="succ_dehyd_anc"/>
    <property type="match status" value="1"/>
</dbReference>
<evidence type="ECO:0000256" key="11">
    <source>
        <dbReference type="ARBA" id="ARBA00022982"/>
    </source>
</evidence>
<name>A0AAU7NQN3_9GAMM</name>
<keyword evidence="11" id="KW-0249">Electron transport</keyword>
<feature type="transmembrane region" description="Helical" evidence="15">
    <location>
        <begin position="24"/>
        <end position="44"/>
    </location>
</feature>
<dbReference type="AlphaFoldDB" id="A0AAU7NQN3"/>
<keyword evidence="17" id="KW-1185">Reference proteome</keyword>
<keyword evidence="8" id="KW-0349">Heme</keyword>
<dbReference type="Proteomes" id="UP001225378">
    <property type="component" value="Chromosome"/>
</dbReference>
<evidence type="ECO:0000313" key="16">
    <source>
        <dbReference type="EMBL" id="XBS19250.1"/>
    </source>
</evidence>
<protein>
    <recommendedName>
        <fullName evidence="5">Succinate dehydrogenase hydrophobic membrane anchor subunit</fullName>
    </recommendedName>
</protein>
<keyword evidence="6" id="KW-0813">Transport</keyword>
<keyword evidence="12 15" id="KW-1133">Transmembrane helix</keyword>
<dbReference type="GO" id="GO:0016020">
    <property type="term" value="C:membrane"/>
    <property type="evidence" value="ECO:0007669"/>
    <property type="project" value="UniProtKB-SubCell"/>
</dbReference>
<dbReference type="InterPro" id="IPR034804">
    <property type="entry name" value="SQR/QFR_C/D"/>
</dbReference>
<evidence type="ECO:0000256" key="5">
    <source>
        <dbReference type="ARBA" id="ARBA00019425"/>
    </source>
</evidence>
<evidence type="ECO:0000256" key="3">
    <source>
        <dbReference type="ARBA" id="ARBA00004141"/>
    </source>
</evidence>
<keyword evidence="7" id="KW-0816">Tricarboxylic acid cycle</keyword>
<evidence type="ECO:0000256" key="2">
    <source>
        <dbReference type="ARBA" id="ARBA00004050"/>
    </source>
</evidence>
<reference evidence="16 17" key="1">
    <citation type="journal article" date="2024" name="Microbiology">
        <title>Methylomarinum rosea sp. nov., a novel halophilic methanotrophic bacterium from the hypersaline Lake Elton.</title>
        <authorList>
            <person name="Suleimanov R.Z."/>
            <person name="Oshkin I.Y."/>
            <person name="Danilova O.V."/>
            <person name="Suzina N.E."/>
            <person name="Dedysh S.N."/>
        </authorList>
    </citation>
    <scope>NUCLEOTIDE SEQUENCE [LARGE SCALE GENOMIC DNA]</scope>
    <source>
        <strain evidence="16 17">Ch1-1</strain>
    </source>
</reference>
<comment type="function">
    <text evidence="2">Membrane-anchoring subunit of succinate dehydrogenase (SDH).</text>
</comment>
<evidence type="ECO:0000256" key="10">
    <source>
        <dbReference type="ARBA" id="ARBA00022723"/>
    </source>
</evidence>
<evidence type="ECO:0000313" key="17">
    <source>
        <dbReference type="Proteomes" id="UP001225378"/>
    </source>
</evidence>
<dbReference type="RefSeq" id="WP_305907997.1">
    <property type="nucleotide sequence ID" value="NZ_CP157743.1"/>
</dbReference>
<keyword evidence="14 15" id="KW-0472">Membrane</keyword>
<dbReference type="GO" id="GO:0046872">
    <property type="term" value="F:metal ion binding"/>
    <property type="evidence" value="ECO:0007669"/>
    <property type="project" value="UniProtKB-KW"/>
</dbReference>
<dbReference type="Gene3D" id="1.20.1300.10">
    <property type="entry name" value="Fumarate reductase/succinate dehydrogenase, transmembrane subunit"/>
    <property type="match status" value="1"/>
</dbReference>
<evidence type="ECO:0000256" key="6">
    <source>
        <dbReference type="ARBA" id="ARBA00022448"/>
    </source>
</evidence>
<dbReference type="KEGG" id="mech:Q9L42_012825"/>
<evidence type="ECO:0000256" key="15">
    <source>
        <dbReference type="SAM" id="Phobius"/>
    </source>
</evidence>
<dbReference type="CDD" id="cd03495">
    <property type="entry name" value="SQR_TypeC_SdhD_like"/>
    <property type="match status" value="1"/>
</dbReference>
<evidence type="ECO:0000256" key="9">
    <source>
        <dbReference type="ARBA" id="ARBA00022692"/>
    </source>
</evidence>
<organism evidence="16 17">
    <name type="scientific">Methylomarinum roseum</name>
    <dbReference type="NCBI Taxonomy" id="3067653"/>
    <lineage>
        <taxon>Bacteria</taxon>
        <taxon>Pseudomonadati</taxon>
        <taxon>Pseudomonadota</taxon>
        <taxon>Gammaproteobacteria</taxon>
        <taxon>Methylococcales</taxon>
        <taxon>Methylococcaceae</taxon>
        <taxon>Methylomarinum</taxon>
    </lineage>
</organism>